<evidence type="ECO:0000313" key="3">
    <source>
        <dbReference type="Proteomes" id="UP000058857"/>
    </source>
</evidence>
<name>A0A0E3AWB7_LEPBO</name>
<dbReference type="EMBL" id="CP012030">
    <property type="protein sequence ID" value="ALO28427.1"/>
    <property type="molecule type" value="Genomic_DNA"/>
</dbReference>
<sequence length="223" mass="24279">MIVLIYFKVLGQVLRENKMETEKNTNLEKQDSSNVEVVGKLTCTVNLDGLPSNWSVEVISFTPVIPSGNNGWYAINNGPTPPYTLQADGQLVSCILSSTNVTDSGEGPYGVYVFQVTNEKGYTSDGTLQLGSSQWGAVQRPDQIYLTFDFLNDSNPAQTILMPVPTLLTPDPFSLGFGEDDGGEDVIMVGASNQTVTTLVVAQIIQGLITVHTTLLSWIWRNI</sequence>
<accession>A0A0E3AWB7</accession>
<dbReference type="RefSeq" id="WP_002739594.1">
    <property type="nucleotide sequence ID" value="NZ_CP012030.1"/>
</dbReference>
<evidence type="ECO:0000313" key="1">
    <source>
        <dbReference type="EMBL" id="ALO28427.1"/>
    </source>
</evidence>
<organism evidence="2">
    <name type="scientific">Leptospira borgpetersenii serovar Ballum</name>
    <dbReference type="NCBI Taxonomy" id="280505"/>
    <lineage>
        <taxon>Bacteria</taxon>
        <taxon>Pseudomonadati</taxon>
        <taxon>Spirochaetota</taxon>
        <taxon>Spirochaetia</taxon>
        <taxon>Leptospirales</taxon>
        <taxon>Leptospiraceae</taxon>
        <taxon>Leptospira</taxon>
    </lineage>
</organism>
<proteinExistence type="predicted"/>
<dbReference type="Proteomes" id="UP000058857">
    <property type="component" value="Chromosome 2"/>
</dbReference>
<gene>
    <name evidence="1" type="ORF">LBBP_04313</name>
    <name evidence="2" type="ORF">LBBP_04361</name>
</gene>
<evidence type="ECO:0000313" key="2">
    <source>
        <dbReference type="EMBL" id="ALO28472.1"/>
    </source>
</evidence>
<dbReference type="AlphaFoldDB" id="A0A0E3AWB7"/>
<protein>
    <submittedName>
        <fullName evidence="2">Uncharacterized protein</fullName>
    </submittedName>
</protein>
<dbReference type="PATRIC" id="fig|280505.15.peg.4203"/>
<dbReference type="EMBL" id="CP012030">
    <property type="protein sequence ID" value="ALO28472.1"/>
    <property type="molecule type" value="Genomic_DNA"/>
</dbReference>
<reference evidence="2 3" key="1">
    <citation type="journal article" date="2015" name="PLoS Negl. Trop. Dis.">
        <title>Distribution of Plasmids in Distinct Leptospira Pathogenic Species.</title>
        <authorList>
            <person name="Wang Y."/>
            <person name="Zhuang X."/>
            <person name="Zhong Y."/>
            <person name="Zhang C."/>
            <person name="Zhang Y."/>
            <person name="Zeng L."/>
            <person name="Zhu Y."/>
            <person name="He P."/>
            <person name="Dong K."/>
            <person name="Pal U."/>
            <person name="Guo X."/>
            <person name="Qin J."/>
        </authorList>
    </citation>
    <scope>NUCLEOTIDE SEQUENCE [LARGE SCALE GENOMIC DNA]</scope>
    <source>
        <strain evidence="2 3">56604</strain>
    </source>
</reference>